<comment type="caution">
    <text evidence="7">The sequence shown here is derived from an EMBL/GenBank/DDBJ whole genome shotgun (WGS) entry which is preliminary data.</text>
</comment>
<dbReference type="AlphaFoldDB" id="A0A8S4SAY0"/>
<evidence type="ECO:0000256" key="2">
    <source>
        <dbReference type="ARBA" id="ARBA00007230"/>
    </source>
</evidence>
<protein>
    <submittedName>
        <fullName evidence="7">Jg13919 protein</fullName>
    </submittedName>
</protein>
<dbReference type="OrthoDB" id="6428174at2759"/>
<dbReference type="GO" id="GO:0015095">
    <property type="term" value="F:magnesium ion transmembrane transporter activity"/>
    <property type="evidence" value="ECO:0007669"/>
    <property type="project" value="InterPro"/>
</dbReference>
<dbReference type="GO" id="GO:0016020">
    <property type="term" value="C:membrane"/>
    <property type="evidence" value="ECO:0007669"/>
    <property type="project" value="UniProtKB-SubCell"/>
</dbReference>
<dbReference type="Pfam" id="PF05653">
    <property type="entry name" value="Mg_trans_NIPA"/>
    <property type="match status" value="1"/>
</dbReference>
<name>A0A8S4SAY0_9NEOP</name>
<dbReference type="EMBL" id="CAKXAJ010026232">
    <property type="protein sequence ID" value="CAH2263478.1"/>
    <property type="molecule type" value="Genomic_DNA"/>
</dbReference>
<evidence type="ECO:0000256" key="6">
    <source>
        <dbReference type="SAM" id="Phobius"/>
    </source>
</evidence>
<accession>A0A8S4SAY0</accession>
<comment type="subcellular location">
    <subcellularLocation>
        <location evidence="1">Membrane</location>
        <topology evidence="1">Multi-pass membrane protein</topology>
    </subcellularLocation>
</comment>
<comment type="similarity">
    <text evidence="2">Belongs to the NIPA family.</text>
</comment>
<feature type="transmembrane region" description="Helical" evidence="6">
    <location>
        <begin position="94"/>
        <end position="113"/>
    </location>
</feature>
<sequence length="180" mass="19723">MKTSIDKATEGEDYDRVSFLIGLGLAISSSVFIGSSFIIKKLALKKINSLGNTRPSAGGYSYLKQWMWWLGFLTMGIGEAANLVAYAFAPAALVTPLGALSVLVAAVLSAKFLKENLNTYGKIGCLLCIMGSIIFVVHSPKHEEIKLFSELTSKLNPSSSNLELHIIKLYRYIVCLRTLW</sequence>
<dbReference type="PANTHER" id="PTHR12570:SF92">
    <property type="entry name" value="SPICHTHYIN, ISOFORM B"/>
    <property type="match status" value="1"/>
</dbReference>
<evidence type="ECO:0000313" key="7">
    <source>
        <dbReference type="EMBL" id="CAH2263478.1"/>
    </source>
</evidence>
<feature type="transmembrane region" description="Helical" evidence="6">
    <location>
        <begin position="120"/>
        <end position="138"/>
    </location>
</feature>
<dbReference type="Proteomes" id="UP000838756">
    <property type="component" value="Unassembled WGS sequence"/>
</dbReference>
<feature type="transmembrane region" description="Helical" evidence="6">
    <location>
        <begin position="20"/>
        <end position="39"/>
    </location>
</feature>
<evidence type="ECO:0000256" key="1">
    <source>
        <dbReference type="ARBA" id="ARBA00004141"/>
    </source>
</evidence>
<evidence type="ECO:0000256" key="5">
    <source>
        <dbReference type="ARBA" id="ARBA00023136"/>
    </source>
</evidence>
<keyword evidence="4 6" id="KW-1133">Transmembrane helix</keyword>
<dbReference type="InterPro" id="IPR008521">
    <property type="entry name" value="Mg_trans_NIPA"/>
</dbReference>
<dbReference type="SUPFAM" id="SSF103481">
    <property type="entry name" value="Multidrug resistance efflux transporter EmrE"/>
    <property type="match status" value="1"/>
</dbReference>
<dbReference type="InterPro" id="IPR037185">
    <property type="entry name" value="EmrE-like"/>
</dbReference>
<keyword evidence="5 6" id="KW-0472">Membrane</keyword>
<evidence type="ECO:0000256" key="3">
    <source>
        <dbReference type="ARBA" id="ARBA00022692"/>
    </source>
</evidence>
<keyword evidence="8" id="KW-1185">Reference proteome</keyword>
<proteinExistence type="inferred from homology"/>
<reference evidence="7" key="1">
    <citation type="submission" date="2022-03" db="EMBL/GenBank/DDBJ databases">
        <authorList>
            <person name="Lindestad O."/>
        </authorList>
    </citation>
    <scope>NUCLEOTIDE SEQUENCE</scope>
</reference>
<keyword evidence="3 6" id="KW-0812">Transmembrane</keyword>
<evidence type="ECO:0000256" key="4">
    <source>
        <dbReference type="ARBA" id="ARBA00022989"/>
    </source>
</evidence>
<evidence type="ECO:0000313" key="8">
    <source>
        <dbReference type="Proteomes" id="UP000838756"/>
    </source>
</evidence>
<dbReference type="PANTHER" id="PTHR12570">
    <property type="match status" value="1"/>
</dbReference>
<organism evidence="7 8">
    <name type="scientific">Pararge aegeria aegeria</name>
    <dbReference type="NCBI Taxonomy" id="348720"/>
    <lineage>
        <taxon>Eukaryota</taxon>
        <taxon>Metazoa</taxon>
        <taxon>Ecdysozoa</taxon>
        <taxon>Arthropoda</taxon>
        <taxon>Hexapoda</taxon>
        <taxon>Insecta</taxon>
        <taxon>Pterygota</taxon>
        <taxon>Neoptera</taxon>
        <taxon>Endopterygota</taxon>
        <taxon>Lepidoptera</taxon>
        <taxon>Glossata</taxon>
        <taxon>Ditrysia</taxon>
        <taxon>Papilionoidea</taxon>
        <taxon>Nymphalidae</taxon>
        <taxon>Satyrinae</taxon>
        <taxon>Satyrini</taxon>
        <taxon>Parargina</taxon>
        <taxon>Pararge</taxon>
    </lineage>
</organism>
<gene>
    <name evidence="7" type="primary">jg13919</name>
    <name evidence="7" type="ORF">PAEG_LOCUS24369</name>
</gene>